<proteinExistence type="predicted"/>
<protein>
    <submittedName>
        <fullName evidence="1">Uncharacterized protein</fullName>
    </submittedName>
</protein>
<evidence type="ECO:0000313" key="2">
    <source>
        <dbReference type="Proteomes" id="UP000011873"/>
    </source>
</evidence>
<dbReference type="PATRIC" id="fig|1218567.3.peg.4543"/>
<reference evidence="1 2" key="1">
    <citation type="submission" date="2013-01" db="EMBL/GenBank/DDBJ databases">
        <authorList>
            <person name="Harkins D.M."/>
            <person name="Durkin A.S."/>
            <person name="Brinkac L.M."/>
            <person name="Haft D.H."/>
            <person name="Selengut J.D."/>
            <person name="Sanka R."/>
            <person name="DePew J."/>
            <person name="Purushe J."/>
            <person name="Galloway R.L."/>
            <person name="Vinetz J.M."/>
            <person name="Sutton G.G."/>
            <person name="Nierman W.C."/>
            <person name="Fouts D.E."/>
        </authorList>
    </citation>
    <scope>NUCLEOTIDE SEQUENCE [LARGE SCALE GENOMIC DNA]</scope>
    <source>
        <strain evidence="1 2">Sponselee CDC</strain>
    </source>
</reference>
<sequence>MLIVADSFFENLFLKSIRESEFKLRSNWFFLKSIGKL</sequence>
<dbReference type="Proteomes" id="UP000011873">
    <property type="component" value="Unassembled WGS sequence"/>
</dbReference>
<dbReference type="AlphaFoldDB" id="M6BKU7"/>
<name>M6BKU7_LEPBO</name>
<evidence type="ECO:0000313" key="1">
    <source>
        <dbReference type="EMBL" id="EMJ76963.1"/>
    </source>
</evidence>
<organism evidence="1 2">
    <name type="scientific">Leptospira borgpetersenii serovar Hardjo-bovis str. Sponselee</name>
    <dbReference type="NCBI Taxonomy" id="1303729"/>
    <lineage>
        <taxon>Bacteria</taxon>
        <taxon>Pseudomonadati</taxon>
        <taxon>Spirochaetota</taxon>
        <taxon>Spirochaetia</taxon>
        <taxon>Leptospirales</taxon>
        <taxon>Leptospiraceae</taxon>
        <taxon>Leptospira</taxon>
    </lineage>
</organism>
<comment type="caution">
    <text evidence="1">The sequence shown here is derived from an EMBL/GenBank/DDBJ whole genome shotgun (WGS) entry which is preliminary data.</text>
</comment>
<accession>M6BKU7</accession>
<dbReference type="EMBL" id="ANMU01000194">
    <property type="protein sequence ID" value="EMJ76963.1"/>
    <property type="molecule type" value="Genomic_DNA"/>
</dbReference>
<gene>
    <name evidence="1" type="ORF">LEP1GSC016_2459</name>
</gene>